<feature type="compositionally biased region" description="Basic and acidic residues" evidence="1">
    <location>
        <begin position="34"/>
        <end position="45"/>
    </location>
</feature>
<keyword evidence="3" id="KW-1185">Reference proteome</keyword>
<sequence length="90" mass="10053">MKLTSASFVSEPSSETSNGHPWGRSHTNTVTTSNKERADKEKERTVPPSIQHRISNPSEPELLARIKQPKRISVRTRSDHPNVGNRIATP</sequence>
<evidence type="ECO:0000313" key="3">
    <source>
        <dbReference type="Proteomes" id="UP000008783"/>
    </source>
</evidence>
<dbReference type="InParanoid" id="H6QUK7"/>
<dbReference type="RefSeq" id="XP_003888815.1">
    <property type="nucleotide sequence ID" value="XM_003888766.1"/>
</dbReference>
<dbReference type="KEGG" id="pgr:PGTG_22437"/>
<evidence type="ECO:0000313" key="2">
    <source>
        <dbReference type="EMBL" id="EHS64719.1"/>
    </source>
</evidence>
<dbReference type="Proteomes" id="UP000008783">
    <property type="component" value="Unassembled WGS sequence"/>
</dbReference>
<reference evidence="3" key="1">
    <citation type="journal article" date="2011" name="Proc. Natl. Acad. Sci. U.S.A.">
        <title>Obligate biotrophy features unraveled by the genomic analysis of rust fungi.</title>
        <authorList>
            <person name="Duplessis S."/>
            <person name="Cuomo C.A."/>
            <person name="Lin Y.-C."/>
            <person name="Aerts A."/>
            <person name="Tisserant E."/>
            <person name="Veneault-Fourrey C."/>
            <person name="Joly D.L."/>
            <person name="Hacquard S."/>
            <person name="Amselem J."/>
            <person name="Cantarel B.L."/>
            <person name="Chiu R."/>
            <person name="Coutinho P.M."/>
            <person name="Feau N."/>
            <person name="Field M."/>
            <person name="Frey P."/>
            <person name="Gelhaye E."/>
            <person name="Goldberg J."/>
            <person name="Grabherr M.G."/>
            <person name="Kodira C.D."/>
            <person name="Kohler A."/>
            <person name="Kuees U."/>
            <person name="Lindquist E.A."/>
            <person name="Lucas S.M."/>
            <person name="Mago R."/>
            <person name="Mauceli E."/>
            <person name="Morin E."/>
            <person name="Murat C."/>
            <person name="Pangilinan J.L."/>
            <person name="Park R."/>
            <person name="Pearson M."/>
            <person name="Quesneville H."/>
            <person name="Rouhier N."/>
            <person name="Sakthikumar S."/>
            <person name="Salamov A.A."/>
            <person name="Schmutz J."/>
            <person name="Selles B."/>
            <person name="Shapiro H."/>
            <person name="Tanguay P."/>
            <person name="Tuskan G.A."/>
            <person name="Henrissat B."/>
            <person name="Van de Peer Y."/>
            <person name="Rouze P."/>
            <person name="Ellis J.G."/>
            <person name="Dodds P.N."/>
            <person name="Schein J.E."/>
            <person name="Zhong S."/>
            <person name="Hamelin R.C."/>
            <person name="Grigoriev I.V."/>
            <person name="Szabo L.J."/>
            <person name="Martin F."/>
        </authorList>
    </citation>
    <scope>NUCLEOTIDE SEQUENCE [LARGE SCALE GENOMIC DNA]</scope>
    <source>
        <strain evidence="3">CRL 75-36-700-3 / race SCCL</strain>
    </source>
</reference>
<name>H6QUK7_PUCGT</name>
<dbReference type="VEuPathDB" id="FungiDB:PGTG_22437"/>
<feature type="compositionally biased region" description="Polar residues" evidence="1">
    <location>
        <begin position="1"/>
        <end position="33"/>
    </location>
</feature>
<dbReference type="HOGENOM" id="CLU_2441953_0_0_1"/>
<proteinExistence type="predicted"/>
<evidence type="ECO:0000256" key="1">
    <source>
        <dbReference type="SAM" id="MobiDB-lite"/>
    </source>
</evidence>
<dbReference type="AlphaFoldDB" id="H6QUK7"/>
<organism evidence="2 3">
    <name type="scientific">Puccinia graminis f. sp. tritici (strain CRL 75-36-700-3 / race SCCL)</name>
    <name type="common">Black stem rust fungus</name>
    <dbReference type="NCBI Taxonomy" id="418459"/>
    <lineage>
        <taxon>Eukaryota</taxon>
        <taxon>Fungi</taxon>
        <taxon>Dikarya</taxon>
        <taxon>Basidiomycota</taxon>
        <taxon>Pucciniomycotina</taxon>
        <taxon>Pucciniomycetes</taxon>
        <taxon>Pucciniales</taxon>
        <taxon>Pucciniaceae</taxon>
        <taxon>Puccinia</taxon>
    </lineage>
</organism>
<gene>
    <name evidence="2" type="ORF">PGTG_22437</name>
</gene>
<dbReference type="GeneID" id="13541585"/>
<feature type="region of interest" description="Disordered" evidence="1">
    <location>
        <begin position="1"/>
        <end position="90"/>
    </location>
</feature>
<protein>
    <submittedName>
        <fullName evidence="2">Uncharacterized protein</fullName>
    </submittedName>
</protein>
<dbReference type="EMBL" id="DS178344">
    <property type="protein sequence ID" value="EHS64719.1"/>
    <property type="molecule type" value="Genomic_DNA"/>
</dbReference>
<accession>H6QUK7</accession>